<gene>
    <name evidence="1" type="ORF">HNQ92_001358</name>
</gene>
<dbReference type="RefSeq" id="WP_221307399.1">
    <property type="nucleotide sequence ID" value="NZ_JACHGF010000002.1"/>
</dbReference>
<keyword evidence="2" id="KW-1185">Reference proteome</keyword>
<accession>A0A840TNV4</accession>
<protein>
    <submittedName>
        <fullName evidence="1">Uncharacterized protein</fullName>
    </submittedName>
</protein>
<name>A0A840TNV4_9BACT</name>
<comment type="caution">
    <text evidence="1">The sequence shown here is derived from an EMBL/GenBank/DDBJ whole genome shotgun (WGS) entry which is preliminary data.</text>
</comment>
<evidence type="ECO:0000313" key="2">
    <source>
        <dbReference type="Proteomes" id="UP000557307"/>
    </source>
</evidence>
<evidence type="ECO:0000313" key="1">
    <source>
        <dbReference type="EMBL" id="MBB5283232.1"/>
    </source>
</evidence>
<dbReference type="Proteomes" id="UP000557307">
    <property type="component" value="Unassembled WGS sequence"/>
</dbReference>
<dbReference type="AlphaFoldDB" id="A0A840TNV4"/>
<reference evidence="1 2" key="1">
    <citation type="submission" date="2020-08" db="EMBL/GenBank/DDBJ databases">
        <title>Genomic Encyclopedia of Type Strains, Phase IV (KMG-IV): sequencing the most valuable type-strain genomes for metagenomic binning, comparative biology and taxonomic classification.</title>
        <authorList>
            <person name="Goeker M."/>
        </authorList>
    </citation>
    <scope>NUCLEOTIDE SEQUENCE [LARGE SCALE GENOMIC DNA]</scope>
    <source>
        <strain evidence="1 2">DSM 105074</strain>
    </source>
</reference>
<sequence>MVDTPLSDLETYRVVQQILAAEGKPLAKTDSSSYVLTTEIFTLTPNYDMQLSVQLKDGEVSLRGNSFDQAGTSLGTSCNSVLTGSARSFAYLNYLALVLQARLKSPKIRYALE</sequence>
<dbReference type="EMBL" id="JACHGF010000002">
    <property type="protein sequence ID" value="MBB5283232.1"/>
    <property type="molecule type" value="Genomic_DNA"/>
</dbReference>
<organism evidence="1 2">
    <name type="scientific">Rhabdobacter roseus</name>
    <dbReference type="NCBI Taxonomy" id="1655419"/>
    <lineage>
        <taxon>Bacteria</taxon>
        <taxon>Pseudomonadati</taxon>
        <taxon>Bacteroidota</taxon>
        <taxon>Cytophagia</taxon>
        <taxon>Cytophagales</taxon>
        <taxon>Cytophagaceae</taxon>
        <taxon>Rhabdobacter</taxon>
    </lineage>
</organism>
<proteinExistence type="predicted"/>